<dbReference type="AlphaFoldDB" id="A0AA88GCM7"/>
<evidence type="ECO:0000256" key="3">
    <source>
        <dbReference type="ARBA" id="ARBA00004322"/>
    </source>
</evidence>
<evidence type="ECO:0000256" key="2">
    <source>
        <dbReference type="ARBA" id="ARBA00001946"/>
    </source>
</evidence>
<dbReference type="RefSeq" id="XP_044543240.1">
    <property type="nucleotide sequence ID" value="XM_044686768.1"/>
</dbReference>
<feature type="transmembrane region" description="Helical" evidence="11">
    <location>
        <begin position="400"/>
        <end position="418"/>
    </location>
</feature>
<keyword evidence="11" id="KW-0812">Transmembrane</keyword>
<dbReference type="GO" id="GO:0046872">
    <property type="term" value="F:metal ion binding"/>
    <property type="evidence" value="ECO:0007669"/>
    <property type="project" value="UniProtKB-KW"/>
</dbReference>
<organism evidence="13 14">
    <name type="scientific">Naegleria lovaniensis</name>
    <name type="common">Amoeba</name>
    <dbReference type="NCBI Taxonomy" id="51637"/>
    <lineage>
        <taxon>Eukaryota</taxon>
        <taxon>Discoba</taxon>
        <taxon>Heterolobosea</taxon>
        <taxon>Tetramitia</taxon>
        <taxon>Eutetramitia</taxon>
        <taxon>Vahlkampfiidae</taxon>
        <taxon>Naegleria</taxon>
    </lineage>
</organism>
<dbReference type="GeneID" id="68103599"/>
<evidence type="ECO:0000256" key="11">
    <source>
        <dbReference type="SAM" id="Phobius"/>
    </source>
</evidence>
<evidence type="ECO:0000256" key="8">
    <source>
        <dbReference type="ARBA" id="ARBA00022842"/>
    </source>
</evidence>
<keyword evidence="4" id="KW-0540">Nuclease</keyword>
<evidence type="ECO:0000256" key="1">
    <source>
        <dbReference type="ARBA" id="ARBA00001936"/>
    </source>
</evidence>
<name>A0AA88GCM7_NAELO</name>
<dbReference type="InterPro" id="IPR005135">
    <property type="entry name" value="Endo/exonuclease/phosphatase"/>
</dbReference>
<keyword evidence="8" id="KW-0460">Magnesium</keyword>
<accession>A0AA88GCM7</accession>
<gene>
    <name evidence="13" type="ORF">C9374_011145</name>
</gene>
<evidence type="ECO:0000256" key="4">
    <source>
        <dbReference type="ARBA" id="ARBA00022722"/>
    </source>
</evidence>
<protein>
    <recommendedName>
        <fullName evidence="12">Endonuclease/exonuclease/phosphatase domain-containing protein</fullName>
    </recommendedName>
</protein>
<evidence type="ECO:0000256" key="6">
    <source>
        <dbReference type="ARBA" id="ARBA00022763"/>
    </source>
</evidence>
<dbReference type="EMBL" id="PYSW02000048">
    <property type="protein sequence ID" value="KAG2374066.1"/>
    <property type="molecule type" value="Genomic_DNA"/>
</dbReference>
<dbReference type="GO" id="GO:0004518">
    <property type="term" value="F:nuclease activity"/>
    <property type="evidence" value="ECO:0007669"/>
    <property type="project" value="UniProtKB-KW"/>
</dbReference>
<evidence type="ECO:0000313" key="13">
    <source>
        <dbReference type="EMBL" id="KAG2374066.1"/>
    </source>
</evidence>
<dbReference type="Proteomes" id="UP000816034">
    <property type="component" value="Unassembled WGS sequence"/>
</dbReference>
<keyword evidence="10" id="KW-0539">Nucleus</keyword>
<feature type="domain" description="Endonuclease/exonuclease/phosphatase" evidence="12">
    <location>
        <begin position="52"/>
        <end position="292"/>
    </location>
</feature>
<comment type="cofactor">
    <cofactor evidence="1">
        <name>Mn(2+)</name>
        <dbReference type="ChEBI" id="CHEBI:29035"/>
    </cofactor>
</comment>
<dbReference type="Pfam" id="PF03372">
    <property type="entry name" value="Exo_endo_phos"/>
    <property type="match status" value="1"/>
</dbReference>
<evidence type="ECO:0000313" key="14">
    <source>
        <dbReference type="Proteomes" id="UP000816034"/>
    </source>
</evidence>
<sequence length="419" mass="49655">MQQIPVLRFCTLRNEWEEYLSPMTTLREKEWKSLQISPLLYPEEENGLKIGTFNIMAEIKAPIKNSIVRDVERFHYTIELLKRENFDVLGLNEVTPEFLLLLQQNTFFQEHYFFSDIVEESQDETCLKTRNTSLGRNSQGNLILSKYPPLELFKLEDPIVKPVLFCTFSHHTCDNQNNDSDKETLCIISAHTSAYSHNVKRREVELVHITQQEYLNRMDEVILMGDLNIHLDVEEKTIELIQYEDLWNETHDSTIQKGFTFDSYLNTFIRCKYLGMEIRRMRLDRILIRKSPHRRMTAQGKMELFANEPLCQWKQSSSSFSHSLKTPLWWKAFHSLKLACQSDYLFCSDHFGLKVTLKKFENSNQMERHVKEMMKQLPCVKDSLAEDENVQPYSNHRRVFLTYVVIVVFSAIIFRFLFM</sequence>
<keyword evidence="7" id="KW-0378">Hydrolase</keyword>
<comment type="subcellular location">
    <subcellularLocation>
        <location evidence="3">Nucleus</location>
        <location evidence="3">PML body</location>
    </subcellularLocation>
</comment>
<reference evidence="13 14" key="1">
    <citation type="journal article" date="2018" name="BMC Genomics">
        <title>The genome of Naegleria lovaniensis, the basis for a comparative approach to unravel pathogenicity factors of the human pathogenic amoeba N. fowleri.</title>
        <authorList>
            <person name="Liechti N."/>
            <person name="Schurch N."/>
            <person name="Bruggmann R."/>
            <person name="Wittwer M."/>
        </authorList>
    </citation>
    <scope>NUCLEOTIDE SEQUENCE [LARGE SCALE GENOMIC DNA]</scope>
    <source>
        <strain evidence="13 14">ATCC 30569</strain>
    </source>
</reference>
<evidence type="ECO:0000256" key="5">
    <source>
        <dbReference type="ARBA" id="ARBA00022723"/>
    </source>
</evidence>
<evidence type="ECO:0000256" key="7">
    <source>
        <dbReference type="ARBA" id="ARBA00022801"/>
    </source>
</evidence>
<dbReference type="GO" id="GO:0003697">
    <property type="term" value="F:single-stranded DNA binding"/>
    <property type="evidence" value="ECO:0007669"/>
    <property type="project" value="TreeGrafter"/>
</dbReference>
<keyword evidence="6" id="KW-0227">DNA damage</keyword>
<keyword evidence="5" id="KW-0479">Metal-binding</keyword>
<dbReference type="GO" id="GO:0005737">
    <property type="term" value="C:cytoplasm"/>
    <property type="evidence" value="ECO:0007669"/>
    <property type="project" value="TreeGrafter"/>
</dbReference>
<dbReference type="InterPro" id="IPR051547">
    <property type="entry name" value="TDP2-like"/>
</dbReference>
<keyword evidence="11" id="KW-1133">Transmembrane helix</keyword>
<evidence type="ECO:0000256" key="10">
    <source>
        <dbReference type="ARBA" id="ARBA00023242"/>
    </source>
</evidence>
<dbReference type="SUPFAM" id="SSF56219">
    <property type="entry name" value="DNase I-like"/>
    <property type="match status" value="1"/>
</dbReference>
<comment type="cofactor">
    <cofactor evidence="2">
        <name>Mg(2+)</name>
        <dbReference type="ChEBI" id="CHEBI:18420"/>
    </cofactor>
</comment>
<dbReference type="InterPro" id="IPR036691">
    <property type="entry name" value="Endo/exonu/phosph_ase_sf"/>
</dbReference>
<dbReference type="GO" id="GO:0070260">
    <property type="term" value="F:5'-tyrosyl-DNA phosphodiesterase activity"/>
    <property type="evidence" value="ECO:0007669"/>
    <property type="project" value="TreeGrafter"/>
</dbReference>
<keyword evidence="14" id="KW-1185">Reference proteome</keyword>
<proteinExistence type="predicted"/>
<keyword evidence="9" id="KW-0234">DNA repair</keyword>
<evidence type="ECO:0000259" key="12">
    <source>
        <dbReference type="Pfam" id="PF03372"/>
    </source>
</evidence>
<dbReference type="PANTHER" id="PTHR15822">
    <property type="entry name" value="TRAF AND TNF RECEPTOR-ASSOCIATED PROTEIN"/>
    <property type="match status" value="1"/>
</dbReference>
<evidence type="ECO:0000256" key="9">
    <source>
        <dbReference type="ARBA" id="ARBA00023204"/>
    </source>
</evidence>
<dbReference type="PANTHER" id="PTHR15822:SF4">
    <property type="entry name" value="TYROSYL-DNA PHOSPHODIESTERASE 2"/>
    <property type="match status" value="1"/>
</dbReference>
<dbReference type="Gene3D" id="3.60.10.10">
    <property type="entry name" value="Endonuclease/exonuclease/phosphatase"/>
    <property type="match status" value="1"/>
</dbReference>
<dbReference type="GO" id="GO:0006302">
    <property type="term" value="P:double-strand break repair"/>
    <property type="evidence" value="ECO:0007669"/>
    <property type="project" value="TreeGrafter"/>
</dbReference>
<comment type="caution">
    <text evidence="13">The sequence shown here is derived from an EMBL/GenBank/DDBJ whole genome shotgun (WGS) entry which is preliminary data.</text>
</comment>
<keyword evidence="11" id="KW-0472">Membrane</keyword>